<keyword evidence="13" id="KW-1185">Reference proteome</keyword>
<dbReference type="Pfam" id="PF01113">
    <property type="entry name" value="DapB_N"/>
    <property type="match status" value="1"/>
</dbReference>
<comment type="function">
    <text evidence="9">Catalyzes the conversion of 4-hydroxy-tetrahydrodipicolinate (HTPA) to tetrahydrodipicolinate.</text>
</comment>
<feature type="domain" description="Dihydrodipicolinate reductase N-terminal" evidence="10">
    <location>
        <begin position="5"/>
        <end position="105"/>
    </location>
</feature>
<dbReference type="PIRSF" id="PIRSF000161">
    <property type="entry name" value="DHPR"/>
    <property type="match status" value="1"/>
</dbReference>
<dbReference type="Pfam" id="PF05173">
    <property type="entry name" value="DapB_C"/>
    <property type="match status" value="1"/>
</dbReference>
<comment type="catalytic activity">
    <reaction evidence="9">
        <text>(S)-2,3,4,5-tetrahydrodipicolinate + NAD(+) + H2O = (2S,4S)-4-hydroxy-2,3,4,5-tetrahydrodipicolinate + NADH + H(+)</text>
        <dbReference type="Rhea" id="RHEA:35323"/>
        <dbReference type="ChEBI" id="CHEBI:15377"/>
        <dbReference type="ChEBI" id="CHEBI:15378"/>
        <dbReference type="ChEBI" id="CHEBI:16845"/>
        <dbReference type="ChEBI" id="CHEBI:57540"/>
        <dbReference type="ChEBI" id="CHEBI:57945"/>
        <dbReference type="ChEBI" id="CHEBI:67139"/>
        <dbReference type="EC" id="1.17.1.8"/>
    </reaction>
</comment>
<dbReference type="PANTHER" id="PTHR20836:SF7">
    <property type="entry name" value="4-HYDROXY-TETRAHYDRODIPICOLINATE REDUCTASE"/>
    <property type="match status" value="1"/>
</dbReference>
<evidence type="ECO:0000259" key="10">
    <source>
        <dbReference type="Pfam" id="PF01113"/>
    </source>
</evidence>
<keyword evidence="4 9" id="KW-0521">NADP</keyword>
<dbReference type="SUPFAM" id="SSF55347">
    <property type="entry name" value="Glyceraldehyde-3-phosphate dehydrogenase-like, C-terminal domain"/>
    <property type="match status" value="1"/>
</dbReference>
<keyword evidence="5 9" id="KW-0220">Diaminopimelate biosynthesis</keyword>
<evidence type="ECO:0000313" key="13">
    <source>
        <dbReference type="Proteomes" id="UP000830116"/>
    </source>
</evidence>
<evidence type="ECO:0000256" key="5">
    <source>
        <dbReference type="ARBA" id="ARBA00022915"/>
    </source>
</evidence>
<dbReference type="InterPro" id="IPR023940">
    <property type="entry name" value="DHDPR_bac"/>
</dbReference>
<keyword evidence="2 9" id="KW-0963">Cytoplasm</keyword>
<evidence type="ECO:0000256" key="2">
    <source>
        <dbReference type="ARBA" id="ARBA00022490"/>
    </source>
</evidence>
<sequence>MKKLKFGIVGASGRMGQEIAKVIENTKGAEVFYPFDREDKWDSRKAAQVDVWIDFSSPEALKDVLKRASEHKTPVVCGTTGFSKKEKDLLEKYSKTFPVLWSSNMSLGVAVLNEALKSLAAISHFDFQIEEIHHNKKKDKPSGTAITLQENLKKAVQKDLPEPLAIRGGGVFGIHKVYSMSDEEVLVFEHNALNRTVFAKGAVQAATWLVKQKKPGLYQIRDVLFGKKA</sequence>
<evidence type="ECO:0000313" key="12">
    <source>
        <dbReference type="EMBL" id="UOF00353.1"/>
    </source>
</evidence>
<keyword evidence="3 9" id="KW-0028">Amino-acid biosynthesis</keyword>
<feature type="active site" description="Proton donor/acceptor" evidence="9">
    <location>
        <position position="133"/>
    </location>
</feature>
<dbReference type="Proteomes" id="UP000830116">
    <property type="component" value="Chromosome"/>
</dbReference>
<dbReference type="SUPFAM" id="SSF51735">
    <property type="entry name" value="NAD(P)-binding Rossmann-fold domains"/>
    <property type="match status" value="1"/>
</dbReference>
<dbReference type="InterPro" id="IPR022663">
    <property type="entry name" value="DapB_C"/>
</dbReference>
<proteinExistence type="inferred from homology"/>
<keyword evidence="6 9" id="KW-0560">Oxidoreductase</keyword>
<accession>A0ABY4C5V0</accession>
<dbReference type="Gene3D" id="3.40.50.720">
    <property type="entry name" value="NAD(P)-binding Rossmann-like Domain"/>
    <property type="match status" value="1"/>
</dbReference>
<dbReference type="Gene3D" id="3.30.360.10">
    <property type="entry name" value="Dihydrodipicolinate Reductase, domain 2"/>
    <property type="match status" value="1"/>
</dbReference>
<keyword evidence="7 9" id="KW-0520">NAD</keyword>
<dbReference type="HAMAP" id="MF_00102">
    <property type="entry name" value="DapB"/>
    <property type="match status" value="1"/>
</dbReference>
<name>A0ABY4C5V0_9BACT</name>
<reference evidence="12" key="1">
    <citation type="submission" date="2022-03" db="EMBL/GenBank/DDBJ databases">
        <title>Genome Identification and Characterization of new species Bdellovibrio reynosense LBG001 sp. nov. from a Mexico soil sample.</title>
        <authorList>
            <person name="Camilli A."/>
            <person name="Ajao Y."/>
            <person name="Guo X."/>
        </authorList>
    </citation>
    <scope>NUCLEOTIDE SEQUENCE</scope>
    <source>
        <strain evidence="12">LBG001</strain>
    </source>
</reference>
<feature type="binding site" evidence="9">
    <location>
        <begin position="78"/>
        <end position="80"/>
    </location>
    <ligand>
        <name>NAD(+)</name>
        <dbReference type="ChEBI" id="CHEBI:57540"/>
    </ligand>
</feature>
<dbReference type="CDD" id="cd02274">
    <property type="entry name" value="DHDPR_N"/>
    <property type="match status" value="1"/>
</dbReference>
<organism evidence="12 13">
    <name type="scientific">Bdellovibrio reynosensis</name>
    <dbReference type="NCBI Taxonomy" id="2835041"/>
    <lineage>
        <taxon>Bacteria</taxon>
        <taxon>Pseudomonadati</taxon>
        <taxon>Bdellovibrionota</taxon>
        <taxon>Bdellovibrionia</taxon>
        <taxon>Bdellovibrionales</taxon>
        <taxon>Pseudobdellovibrionaceae</taxon>
        <taxon>Bdellovibrio</taxon>
    </lineage>
</organism>
<dbReference type="EC" id="1.17.1.8" evidence="9"/>
<comment type="subunit">
    <text evidence="9">Homotetramer.</text>
</comment>
<protein>
    <recommendedName>
        <fullName evidence="9">4-hydroxy-tetrahydrodipicolinate reductase</fullName>
        <shortName evidence="9">HTPA reductase</shortName>
        <ecNumber evidence="9">1.17.1.8</ecNumber>
    </recommendedName>
</protein>
<comment type="catalytic activity">
    <reaction evidence="9">
        <text>(S)-2,3,4,5-tetrahydrodipicolinate + NADP(+) + H2O = (2S,4S)-4-hydroxy-2,3,4,5-tetrahydrodipicolinate + NADPH + H(+)</text>
        <dbReference type="Rhea" id="RHEA:35331"/>
        <dbReference type="ChEBI" id="CHEBI:15377"/>
        <dbReference type="ChEBI" id="CHEBI:15378"/>
        <dbReference type="ChEBI" id="CHEBI:16845"/>
        <dbReference type="ChEBI" id="CHEBI:57783"/>
        <dbReference type="ChEBI" id="CHEBI:58349"/>
        <dbReference type="ChEBI" id="CHEBI:67139"/>
        <dbReference type="EC" id="1.17.1.8"/>
    </reaction>
</comment>
<feature type="binding site" evidence="9">
    <location>
        <position position="36"/>
    </location>
    <ligand>
        <name>NAD(+)</name>
        <dbReference type="ChEBI" id="CHEBI:57540"/>
    </ligand>
</feature>
<feature type="binding site" evidence="9">
    <location>
        <position position="134"/>
    </location>
    <ligand>
        <name>(S)-2,3,4,5-tetrahydrodipicolinate</name>
        <dbReference type="ChEBI" id="CHEBI:16845"/>
    </ligand>
</feature>
<dbReference type="PANTHER" id="PTHR20836">
    <property type="entry name" value="DIHYDRODIPICOLINATE REDUCTASE"/>
    <property type="match status" value="1"/>
</dbReference>
<feature type="binding site" evidence="9">
    <location>
        <begin position="143"/>
        <end position="144"/>
    </location>
    <ligand>
        <name>(S)-2,3,4,5-tetrahydrodipicolinate</name>
        <dbReference type="ChEBI" id="CHEBI:16845"/>
    </ligand>
</feature>
<evidence type="ECO:0000256" key="9">
    <source>
        <dbReference type="HAMAP-Rule" id="MF_00102"/>
    </source>
</evidence>
<feature type="domain" description="Dihydrodipicolinate reductase C-terminal" evidence="11">
    <location>
        <begin position="108"/>
        <end position="224"/>
    </location>
</feature>
<evidence type="ECO:0000256" key="3">
    <source>
        <dbReference type="ARBA" id="ARBA00022605"/>
    </source>
</evidence>
<evidence type="ECO:0000256" key="4">
    <source>
        <dbReference type="ARBA" id="ARBA00022857"/>
    </source>
</evidence>
<evidence type="ECO:0000256" key="8">
    <source>
        <dbReference type="ARBA" id="ARBA00023154"/>
    </source>
</evidence>
<feature type="active site" description="Proton donor" evidence="9">
    <location>
        <position position="137"/>
    </location>
</feature>
<dbReference type="EMBL" id="CP093442">
    <property type="protein sequence ID" value="UOF00353.1"/>
    <property type="molecule type" value="Genomic_DNA"/>
</dbReference>
<comment type="pathway">
    <text evidence="9">Amino-acid biosynthesis; L-lysine biosynthesis via DAP pathway; (S)-tetrahydrodipicolinate from L-aspartate: step 4/4.</text>
</comment>
<comment type="subcellular location">
    <subcellularLocation>
        <location evidence="9">Cytoplasm</location>
    </subcellularLocation>
</comment>
<dbReference type="RefSeq" id="WP_243536218.1">
    <property type="nucleotide sequence ID" value="NZ_CP093442.1"/>
</dbReference>
<evidence type="ECO:0000256" key="1">
    <source>
        <dbReference type="ARBA" id="ARBA00006642"/>
    </source>
</evidence>
<evidence type="ECO:0000259" key="11">
    <source>
        <dbReference type="Pfam" id="PF05173"/>
    </source>
</evidence>
<keyword evidence="8 9" id="KW-0457">Lysine biosynthesis</keyword>
<feature type="binding site" evidence="9">
    <location>
        <position position="37"/>
    </location>
    <ligand>
        <name>NADP(+)</name>
        <dbReference type="ChEBI" id="CHEBI:58349"/>
    </ligand>
</feature>
<feature type="binding site" evidence="9">
    <location>
        <begin position="10"/>
        <end position="15"/>
    </location>
    <ligand>
        <name>NAD(+)</name>
        <dbReference type="ChEBI" id="CHEBI:57540"/>
    </ligand>
</feature>
<dbReference type="InterPro" id="IPR000846">
    <property type="entry name" value="DapB_N"/>
</dbReference>
<comment type="caution">
    <text evidence="9">Was originally thought to be a dihydrodipicolinate reductase (DHDPR), catalyzing the conversion of dihydrodipicolinate to tetrahydrodipicolinate. However, it was shown in E.coli that the substrate of the enzymatic reaction is not dihydrodipicolinate (DHDP) but in fact (2S,4S)-4-hydroxy-2,3,4,5-tetrahydrodipicolinic acid (HTPA), the product released by the DapA-catalyzed reaction.</text>
</comment>
<evidence type="ECO:0000256" key="6">
    <source>
        <dbReference type="ARBA" id="ARBA00023002"/>
    </source>
</evidence>
<evidence type="ECO:0000256" key="7">
    <source>
        <dbReference type="ARBA" id="ARBA00023027"/>
    </source>
</evidence>
<feature type="binding site" evidence="9">
    <location>
        <begin position="102"/>
        <end position="105"/>
    </location>
    <ligand>
        <name>NAD(+)</name>
        <dbReference type="ChEBI" id="CHEBI:57540"/>
    </ligand>
</feature>
<comment type="similarity">
    <text evidence="1 9">Belongs to the DapB family.</text>
</comment>
<gene>
    <name evidence="9" type="primary">dapB</name>
    <name evidence="12" type="ORF">MNR06_11660</name>
</gene>
<dbReference type="InterPro" id="IPR036291">
    <property type="entry name" value="NAD(P)-bd_dom_sf"/>
</dbReference>